<name>A0A2L2XCF3_9FIRM</name>
<dbReference type="EMBL" id="BFAV01000125">
    <property type="protein sequence ID" value="GBF34017.1"/>
    <property type="molecule type" value="Genomic_DNA"/>
</dbReference>
<keyword evidence="2" id="KW-1185">Reference proteome</keyword>
<evidence type="ECO:0000313" key="2">
    <source>
        <dbReference type="Proteomes" id="UP000239549"/>
    </source>
</evidence>
<comment type="caution">
    <text evidence="1">The sequence shown here is derived from an EMBL/GenBank/DDBJ whole genome shotgun (WGS) entry which is preliminary data.</text>
</comment>
<accession>A0A2L2XCF3</accession>
<protein>
    <submittedName>
        <fullName evidence="1">Uncharacterized protein</fullName>
    </submittedName>
</protein>
<proteinExistence type="predicted"/>
<gene>
    <name evidence="1" type="ORF">DCCM_3128</name>
</gene>
<reference evidence="2" key="1">
    <citation type="submission" date="2018-02" db="EMBL/GenBank/DDBJ databases">
        <title>Genome sequence of Desulfocucumis palustris strain NAW-5.</title>
        <authorList>
            <person name="Watanabe M."/>
            <person name="Kojima H."/>
            <person name="Fukui M."/>
        </authorList>
    </citation>
    <scope>NUCLEOTIDE SEQUENCE [LARGE SCALE GENOMIC DNA]</scope>
    <source>
        <strain evidence="2">NAW-5</strain>
    </source>
</reference>
<dbReference type="Proteomes" id="UP000239549">
    <property type="component" value="Unassembled WGS sequence"/>
</dbReference>
<organism evidence="1 2">
    <name type="scientific">Desulfocucumis palustris</name>
    <dbReference type="NCBI Taxonomy" id="1898651"/>
    <lineage>
        <taxon>Bacteria</taxon>
        <taxon>Bacillati</taxon>
        <taxon>Bacillota</taxon>
        <taxon>Clostridia</taxon>
        <taxon>Eubacteriales</taxon>
        <taxon>Desulfocucumaceae</taxon>
        <taxon>Desulfocucumis</taxon>
    </lineage>
</organism>
<sequence>MVQAINRNGGTAGLTAEIQKFEIVSIYCAWISEATSAELVALILTTEDMRMYCSLIIIFAGFPGQRGLAHHLQNGIFQAPI</sequence>
<dbReference type="AlphaFoldDB" id="A0A2L2XCF3"/>
<evidence type="ECO:0000313" key="1">
    <source>
        <dbReference type="EMBL" id="GBF34017.1"/>
    </source>
</evidence>